<comment type="cofactor">
    <cofactor evidence="1">
        <name>Zn(2+)</name>
        <dbReference type="ChEBI" id="CHEBI:29105"/>
    </cofactor>
</comment>
<dbReference type="STRING" id="451379.A0A0N5ARM1"/>
<dbReference type="PANTHER" id="PTHR11409">
    <property type="entry name" value="ADENOSINE DEAMINASE"/>
    <property type="match status" value="1"/>
</dbReference>
<proteinExistence type="inferred from homology"/>
<sequence>MGVLSDFCLRLPKCCTSINSGFINEHSCIFRAFKIFPLVQRLTEREEELRMATESVIKEFAAENVVYLELRTTPKITKWMSKQKYVDTVIDAIRAMELVLPQITVRLLLSIDRRQSVAEATETVRLAAKYLYGPSSIVIGIELSGDPIYSGEKFVPLLENVSDSGIPFTIHVAEVLDQLDELKACLLTKPNRLGHGTFIHKHPDEAERQFCEQIVLSNKIPIEICLTSNLLCGTTTSYSSSHFGYYLSKKHPVVLCTDDRGIMGCTLTDEFLIAAETFKLSRQAMFDVAFQSFEAAFINKWDAKGNSCVIRKIFTLFQQFAENEDLICPNKV</sequence>
<comment type="similarity">
    <text evidence="2">Belongs to the metallo-dependent hydrolases superfamily. Adenosine and AMP deaminases family.</text>
</comment>
<accession>A0A0N5ARM1</accession>
<dbReference type="InterPro" id="IPR006330">
    <property type="entry name" value="Ado/ade_deaminase"/>
</dbReference>
<evidence type="ECO:0000256" key="7">
    <source>
        <dbReference type="ARBA" id="ARBA00048787"/>
    </source>
</evidence>
<keyword evidence="3" id="KW-0479">Metal-binding</keyword>
<comment type="catalytic activity">
    <reaction evidence="7">
        <text>N(6)-methyl-AMP + H2O + H(+) = IMP + methylamine</text>
        <dbReference type="Rhea" id="RHEA:16001"/>
        <dbReference type="ChEBI" id="CHEBI:15377"/>
        <dbReference type="ChEBI" id="CHEBI:15378"/>
        <dbReference type="ChEBI" id="CHEBI:58053"/>
        <dbReference type="ChEBI" id="CHEBI:59338"/>
        <dbReference type="ChEBI" id="CHEBI:144842"/>
    </reaction>
    <physiologicalReaction direction="left-to-right" evidence="7">
        <dbReference type="Rhea" id="RHEA:16002"/>
    </physiologicalReaction>
</comment>
<dbReference type="PANTHER" id="PTHR11409:SF42">
    <property type="entry name" value="ADENOSINE DEAMINASE-LIKE PROTEIN"/>
    <property type="match status" value="1"/>
</dbReference>
<evidence type="ECO:0000256" key="5">
    <source>
        <dbReference type="ARBA" id="ARBA00022833"/>
    </source>
</evidence>
<keyword evidence="5" id="KW-0862">Zinc</keyword>
<evidence type="ECO:0000313" key="10">
    <source>
        <dbReference type="WBParaSite" id="SMUV_0000737301-mRNA-1"/>
    </source>
</evidence>
<dbReference type="SUPFAM" id="SSF51556">
    <property type="entry name" value="Metallo-dependent hydrolases"/>
    <property type="match status" value="1"/>
</dbReference>
<keyword evidence="6" id="KW-0546">Nucleotide metabolism</keyword>
<evidence type="ECO:0000259" key="8">
    <source>
        <dbReference type="Pfam" id="PF00962"/>
    </source>
</evidence>
<organism evidence="9 10">
    <name type="scientific">Syphacia muris</name>
    <dbReference type="NCBI Taxonomy" id="451379"/>
    <lineage>
        <taxon>Eukaryota</taxon>
        <taxon>Metazoa</taxon>
        <taxon>Ecdysozoa</taxon>
        <taxon>Nematoda</taxon>
        <taxon>Chromadorea</taxon>
        <taxon>Rhabditida</taxon>
        <taxon>Spirurina</taxon>
        <taxon>Oxyuridomorpha</taxon>
        <taxon>Oxyuroidea</taxon>
        <taxon>Oxyuridae</taxon>
        <taxon>Syphacia</taxon>
    </lineage>
</organism>
<dbReference type="AlphaFoldDB" id="A0A0N5ARM1"/>
<dbReference type="GO" id="GO:0046103">
    <property type="term" value="P:inosine biosynthetic process"/>
    <property type="evidence" value="ECO:0007669"/>
    <property type="project" value="TreeGrafter"/>
</dbReference>
<evidence type="ECO:0000313" key="9">
    <source>
        <dbReference type="Proteomes" id="UP000046393"/>
    </source>
</evidence>
<reference evidence="10" key="1">
    <citation type="submission" date="2017-02" db="UniProtKB">
        <authorList>
            <consortium name="WormBaseParasite"/>
        </authorList>
    </citation>
    <scope>IDENTIFICATION</scope>
</reference>
<dbReference type="WBParaSite" id="SMUV_0000737301-mRNA-1">
    <property type="protein sequence ID" value="SMUV_0000737301-mRNA-1"/>
    <property type="gene ID" value="SMUV_0000737301"/>
</dbReference>
<dbReference type="InterPro" id="IPR001365">
    <property type="entry name" value="A_deaminase_dom"/>
</dbReference>
<keyword evidence="9" id="KW-1185">Reference proteome</keyword>
<evidence type="ECO:0000256" key="3">
    <source>
        <dbReference type="ARBA" id="ARBA00022723"/>
    </source>
</evidence>
<dbReference type="Pfam" id="PF00962">
    <property type="entry name" value="A_deaminase"/>
    <property type="match status" value="1"/>
</dbReference>
<dbReference type="GO" id="GO:0009117">
    <property type="term" value="P:nucleotide metabolic process"/>
    <property type="evidence" value="ECO:0007669"/>
    <property type="project" value="UniProtKB-KW"/>
</dbReference>
<dbReference type="GO" id="GO:0004000">
    <property type="term" value="F:adenosine deaminase activity"/>
    <property type="evidence" value="ECO:0007669"/>
    <property type="project" value="TreeGrafter"/>
</dbReference>
<evidence type="ECO:0000256" key="4">
    <source>
        <dbReference type="ARBA" id="ARBA00022801"/>
    </source>
</evidence>
<feature type="domain" description="Adenosine deaminase" evidence="8">
    <location>
        <begin position="33"/>
        <end position="300"/>
    </location>
</feature>
<evidence type="ECO:0000256" key="6">
    <source>
        <dbReference type="ARBA" id="ARBA00023080"/>
    </source>
</evidence>
<dbReference type="Proteomes" id="UP000046393">
    <property type="component" value="Unplaced"/>
</dbReference>
<evidence type="ECO:0000256" key="2">
    <source>
        <dbReference type="ARBA" id="ARBA00006676"/>
    </source>
</evidence>
<evidence type="ECO:0000256" key="1">
    <source>
        <dbReference type="ARBA" id="ARBA00001947"/>
    </source>
</evidence>
<dbReference type="Gene3D" id="3.20.20.140">
    <property type="entry name" value="Metal-dependent hydrolases"/>
    <property type="match status" value="1"/>
</dbReference>
<name>A0A0N5ARM1_9BILA</name>
<dbReference type="GO" id="GO:0006154">
    <property type="term" value="P:adenosine catabolic process"/>
    <property type="evidence" value="ECO:0007669"/>
    <property type="project" value="TreeGrafter"/>
</dbReference>
<dbReference type="InterPro" id="IPR032466">
    <property type="entry name" value="Metal_Hydrolase"/>
</dbReference>
<dbReference type="GO" id="GO:0046872">
    <property type="term" value="F:metal ion binding"/>
    <property type="evidence" value="ECO:0007669"/>
    <property type="project" value="UniProtKB-KW"/>
</dbReference>
<keyword evidence="4" id="KW-0378">Hydrolase</keyword>
<protein>
    <submittedName>
        <fullName evidence="10">A_deaminase domain-containing protein</fullName>
    </submittedName>
</protein>